<keyword evidence="2" id="KW-1185">Reference proteome</keyword>
<dbReference type="AlphaFoldDB" id="A0A4Y2FCS8"/>
<proteinExistence type="predicted"/>
<accession>A0A4Y2FCS8</accession>
<gene>
    <name evidence="1" type="ORF">AVEN_198259_1</name>
</gene>
<evidence type="ECO:0000313" key="1">
    <source>
        <dbReference type="EMBL" id="GBM37354.1"/>
    </source>
</evidence>
<organism evidence="1 2">
    <name type="scientific">Araneus ventricosus</name>
    <name type="common">Orbweaver spider</name>
    <name type="synonym">Epeira ventricosa</name>
    <dbReference type="NCBI Taxonomy" id="182803"/>
    <lineage>
        <taxon>Eukaryota</taxon>
        <taxon>Metazoa</taxon>
        <taxon>Ecdysozoa</taxon>
        <taxon>Arthropoda</taxon>
        <taxon>Chelicerata</taxon>
        <taxon>Arachnida</taxon>
        <taxon>Araneae</taxon>
        <taxon>Araneomorphae</taxon>
        <taxon>Entelegynae</taxon>
        <taxon>Araneoidea</taxon>
        <taxon>Araneidae</taxon>
        <taxon>Araneus</taxon>
    </lineage>
</organism>
<dbReference type="EMBL" id="BGPR01000837">
    <property type="protein sequence ID" value="GBM37354.1"/>
    <property type="molecule type" value="Genomic_DNA"/>
</dbReference>
<evidence type="ECO:0000313" key="2">
    <source>
        <dbReference type="Proteomes" id="UP000499080"/>
    </source>
</evidence>
<protein>
    <submittedName>
        <fullName evidence="1">Uncharacterized protein</fullName>
    </submittedName>
</protein>
<name>A0A4Y2FCS8_ARAVE</name>
<sequence>MSLFLQPLELLQQLDRHGAMINDRTPPHVPATITVAAPVGSMLRDRTPPHICFCKLLQLPQQLDGHGTMLRDRKPPHSLFLQLLQMPHDENGHGTMLRTERRHVSVSAHIQLQQLDGREQCSETERRPMSLFLLPLELPHQLDRHGTMLRDRTPPHVFVYATITVAATIGWTWNNAQRQSAAPCPATITVVASCFCFCNHYSWMDMEQCSETERRPMSLFLQPLQLPHQLGQCSGRTPCVSFRNFSVPQQLNGHGTIFRDRAPPHVSVYQLH</sequence>
<comment type="caution">
    <text evidence="1">The sequence shown here is derived from an EMBL/GenBank/DDBJ whole genome shotgun (WGS) entry which is preliminary data.</text>
</comment>
<dbReference type="Proteomes" id="UP000499080">
    <property type="component" value="Unassembled WGS sequence"/>
</dbReference>
<reference evidence="1 2" key="1">
    <citation type="journal article" date="2019" name="Sci. Rep.">
        <title>Orb-weaving spider Araneus ventricosus genome elucidates the spidroin gene catalogue.</title>
        <authorList>
            <person name="Kono N."/>
            <person name="Nakamura H."/>
            <person name="Ohtoshi R."/>
            <person name="Moran D.A.P."/>
            <person name="Shinohara A."/>
            <person name="Yoshida Y."/>
            <person name="Fujiwara M."/>
            <person name="Mori M."/>
            <person name="Tomita M."/>
            <person name="Arakawa K."/>
        </authorList>
    </citation>
    <scope>NUCLEOTIDE SEQUENCE [LARGE SCALE GENOMIC DNA]</scope>
</reference>